<dbReference type="GO" id="GO:0005737">
    <property type="term" value="C:cytoplasm"/>
    <property type="evidence" value="ECO:0007669"/>
    <property type="project" value="TreeGrafter"/>
</dbReference>
<dbReference type="InterPro" id="IPR018253">
    <property type="entry name" value="DnaJ_domain_CS"/>
</dbReference>
<feature type="domain" description="J" evidence="6">
    <location>
        <begin position="21"/>
        <end position="87"/>
    </location>
</feature>
<dbReference type="SMART" id="SM00271">
    <property type="entry name" value="DnaJ"/>
    <property type="match status" value="1"/>
</dbReference>
<dbReference type="InterPro" id="IPR036236">
    <property type="entry name" value="Znf_C2H2_sf"/>
</dbReference>
<evidence type="ECO:0000256" key="5">
    <source>
        <dbReference type="SAM" id="MobiDB-lite"/>
    </source>
</evidence>
<dbReference type="Pfam" id="PF00226">
    <property type="entry name" value="DnaJ"/>
    <property type="match status" value="1"/>
</dbReference>
<dbReference type="Pfam" id="PF21884">
    <property type="entry name" value="ZUO1-like_ZHD"/>
    <property type="match status" value="1"/>
</dbReference>
<evidence type="ECO:0000313" key="8">
    <source>
        <dbReference type="EMBL" id="QIX00380.1"/>
    </source>
</evidence>
<dbReference type="PROSITE" id="PS50157">
    <property type="entry name" value="ZINC_FINGER_C2H2_2"/>
    <property type="match status" value="1"/>
</dbReference>
<gene>
    <name evidence="8" type="ORF">AMS68_005897</name>
</gene>
<dbReference type="GO" id="GO:0003676">
    <property type="term" value="F:nucleic acid binding"/>
    <property type="evidence" value="ECO:0007669"/>
    <property type="project" value="InterPro"/>
</dbReference>
<dbReference type="PROSITE" id="PS50076">
    <property type="entry name" value="DNAJ_2"/>
    <property type="match status" value="1"/>
</dbReference>
<feature type="compositionally biased region" description="Basic residues" evidence="5">
    <location>
        <begin position="450"/>
        <end position="464"/>
    </location>
</feature>
<dbReference type="InterPro" id="IPR013087">
    <property type="entry name" value="Znf_C2H2_type"/>
</dbReference>
<evidence type="ECO:0000256" key="1">
    <source>
        <dbReference type="ARBA" id="ARBA00022723"/>
    </source>
</evidence>
<dbReference type="Pfam" id="PF12171">
    <property type="entry name" value="zf-C2H2_jaz"/>
    <property type="match status" value="1"/>
</dbReference>
<dbReference type="InterPro" id="IPR003604">
    <property type="entry name" value="Matrin/U1-like-C_Znf_C2H2"/>
</dbReference>
<dbReference type="Pfam" id="PF00096">
    <property type="entry name" value="zf-C2H2"/>
    <property type="match status" value="1"/>
</dbReference>
<proteinExistence type="predicted"/>
<feature type="region of interest" description="Disordered" evidence="5">
    <location>
        <begin position="401"/>
        <end position="477"/>
    </location>
</feature>
<dbReference type="AlphaFoldDB" id="A0A6H0Y156"/>
<evidence type="ECO:0000259" key="6">
    <source>
        <dbReference type="PROSITE" id="PS50076"/>
    </source>
</evidence>
<dbReference type="SMART" id="SM00451">
    <property type="entry name" value="ZnF_U1"/>
    <property type="match status" value="1"/>
</dbReference>
<protein>
    <recommendedName>
        <fullName evidence="10">J domain-containing protein</fullName>
    </recommendedName>
</protein>
<dbReference type="InterPro" id="IPR051964">
    <property type="entry name" value="Chaperone_stress_response"/>
</dbReference>
<keyword evidence="3" id="KW-0862">Zinc</keyword>
<keyword evidence="1" id="KW-0479">Metal-binding</keyword>
<evidence type="ECO:0000256" key="2">
    <source>
        <dbReference type="ARBA" id="ARBA00022771"/>
    </source>
</evidence>
<dbReference type="CDD" id="cd06257">
    <property type="entry name" value="DnaJ"/>
    <property type="match status" value="1"/>
</dbReference>
<dbReference type="PANTHER" id="PTHR44029">
    <property type="entry name" value="DNAJ HOMOLOG SUBFAMILY C MEMBER 21"/>
    <property type="match status" value="1"/>
</dbReference>
<sequence>MGAGQSYESAADEHSAQVKTSYYELLGIQRQATEDEIKKAYRRKALELHPDRNYGNEEEATRTFAEVQAAYEILSDPQERAWYDSHETAILRGEDGNEDAGHSYENIKVTTADDLARIVRKFNSNVEFNDAPSGFFGYLSEQFAHLAKEEEVAAAWENVNVREYPPFGHKDDSHDDVVKAFYSAWLNFSTAKSFAWKDKYRLSEAPDRRIRRLMEKENNNLRQEAVREFNEAVRSFVLFVRKRDPRYQPSTQSEAERQQVLRDAAAAQRARARAANQAKADIEVAAWTQNDDDEVEESEEEEEVVEEVIECVVCDKVFKSERQYEAHARSKKHQKATQALQRKMKKENEHLQLDEQVEDAVVDPVDWQIIEKEEMDDSLSEIEHVPVDVSTALDNAAAPVAVKEDSLNEEPDDDHETTKDTDDSDESFVGSLSKATIDDTDGDTGLQKTQARKMGKAAQKRAKRAAATSAEQTENNHKCAGCNAAFPSRTQLFQHIKKHGHAALKTGGGQGKKKR</sequence>
<dbReference type="SUPFAM" id="SSF57667">
    <property type="entry name" value="beta-beta-alpha zinc fingers"/>
    <property type="match status" value="1"/>
</dbReference>
<dbReference type="InterPro" id="IPR022755">
    <property type="entry name" value="Znf_C2H2_jaz"/>
</dbReference>
<evidence type="ECO:0000313" key="9">
    <source>
        <dbReference type="Proteomes" id="UP000503462"/>
    </source>
</evidence>
<dbReference type="OrthoDB" id="5894at2759"/>
<dbReference type="SUPFAM" id="SSF46565">
    <property type="entry name" value="Chaperone J-domain"/>
    <property type="match status" value="1"/>
</dbReference>
<dbReference type="FunFam" id="1.10.287.110:FF:000046">
    <property type="entry name" value="dnaJ homolog subfamily C member 21"/>
    <property type="match status" value="1"/>
</dbReference>
<dbReference type="InterPro" id="IPR036869">
    <property type="entry name" value="J_dom_sf"/>
</dbReference>
<dbReference type="SMART" id="SM00355">
    <property type="entry name" value="ZnF_C2H2"/>
    <property type="match status" value="2"/>
</dbReference>
<keyword evidence="2 4" id="KW-0863">Zinc-finger</keyword>
<dbReference type="InterPro" id="IPR054076">
    <property type="entry name" value="ZUO1-like_ZHD"/>
</dbReference>
<feature type="domain" description="C2H2-type" evidence="7">
    <location>
        <begin position="477"/>
        <end position="506"/>
    </location>
</feature>
<dbReference type="GO" id="GO:0008270">
    <property type="term" value="F:zinc ion binding"/>
    <property type="evidence" value="ECO:0007669"/>
    <property type="project" value="UniProtKB-KW"/>
</dbReference>
<dbReference type="Proteomes" id="UP000503462">
    <property type="component" value="Chromosome 4"/>
</dbReference>
<keyword evidence="9" id="KW-1185">Reference proteome</keyword>
<name>A0A6H0Y156_9PEZI</name>
<dbReference type="PROSITE" id="PS00636">
    <property type="entry name" value="DNAJ_1"/>
    <property type="match status" value="1"/>
</dbReference>
<dbReference type="Gene3D" id="3.30.160.60">
    <property type="entry name" value="Classic Zinc Finger"/>
    <property type="match status" value="1"/>
</dbReference>
<evidence type="ECO:0008006" key="10">
    <source>
        <dbReference type="Google" id="ProtNLM"/>
    </source>
</evidence>
<reference evidence="8 9" key="1">
    <citation type="journal article" date="2016" name="Sci. Rep.">
        <title>Peltaster fructicola genome reveals evolution from an invasive phytopathogen to an ectophytic parasite.</title>
        <authorList>
            <person name="Xu C."/>
            <person name="Chen H."/>
            <person name="Gleason M.L."/>
            <person name="Xu J.R."/>
            <person name="Liu H."/>
            <person name="Zhang R."/>
            <person name="Sun G."/>
        </authorList>
    </citation>
    <scope>NUCLEOTIDE SEQUENCE [LARGE SCALE GENOMIC DNA]</scope>
    <source>
        <strain evidence="8 9">LNHT1506</strain>
    </source>
</reference>
<dbReference type="PRINTS" id="PR00625">
    <property type="entry name" value="JDOMAIN"/>
</dbReference>
<dbReference type="PANTHER" id="PTHR44029:SF1">
    <property type="entry name" value="DNAJ HOMOLOG SUBFAMILY C MEMBER 21"/>
    <property type="match status" value="1"/>
</dbReference>
<dbReference type="EMBL" id="CP051142">
    <property type="protein sequence ID" value="QIX00380.1"/>
    <property type="molecule type" value="Genomic_DNA"/>
</dbReference>
<organism evidence="8 9">
    <name type="scientific">Peltaster fructicola</name>
    <dbReference type="NCBI Taxonomy" id="286661"/>
    <lineage>
        <taxon>Eukaryota</taxon>
        <taxon>Fungi</taxon>
        <taxon>Dikarya</taxon>
        <taxon>Ascomycota</taxon>
        <taxon>Pezizomycotina</taxon>
        <taxon>Dothideomycetes</taxon>
        <taxon>Dothideomycetes incertae sedis</taxon>
        <taxon>Peltaster</taxon>
    </lineage>
</organism>
<evidence type="ECO:0000256" key="3">
    <source>
        <dbReference type="ARBA" id="ARBA00022833"/>
    </source>
</evidence>
<dbReference type="InterPro" id="IPR001623">
    <property type="entry name" value="DnaJ_domain"/>
</dbReference>
<dbReference type="PROSITE" id="PS00028">
    <property type="entry name" value="ZINC_FINGER_C2H2_1"/>
    <property type="match status" value="2"/>
</dbReference>
<evidence type="ECO:0000256" key="4">
    <source>
        <dbReference type="PROSITE-ProRule" id="PRU00042"/>
    </source>
</evidence>
<evidence type="ECO:0000259" key="7">
    <source>
        <dbReference type="PROSITE" id="PS50157"/>
    </source>
</evidence>
<dbReference type="Gene3D" id="1.10.287.110">
    <property type="entry name" value="DnaJ domain"/>
    <property type="match status" value="1"/>
</dbReference>
<accession>A0A6H0Y156</accession>